<keyword evidence="1" id="KW-0812">Transmembrane</keyword>
<name>A0A3N9YDH0_9ACTN</name>
<accession>A0A3N9YDH0</accession>
<organism evidence="2 3">
    <name type="scientific">Micromonospora ureilytica</name>
    <dbReference type="NCBI Taxonomy" id="709868"/>
    <lineage>
        <taxon>Bacteria</taxon>
        <taxon>Bacillati</taxon>
        <taxon>Actinomycetota</taxon>
        <taxon>Actinomycetes</taxon>
        <taxon>Micromonosporales</taxon>
        <taxon>Micromonosporaceae</taxon>
        <taxon>Micromonospora</taxon>
    </lineage>
</organism>
<proteinExistence type="predicted"/>
<dbReference type="EMBL" id="QDGB01000216">
    <property type="protein sequence ID" value="RQX17507.1"/>
    <property type="molecule type" value="Genomic_DNA"/>
</dbReference>
<reference evidence="2 3" key="1">
    <citation type="submission" date="2018-04" db="EMBL/GenBank/DDBJ databases">
        <title>Micromonosporas from Atacama Desert.</title>
        <authorList>
            <person name="Carro L."/>
            <person name="Klenk H.-P."/>
            <person name="Goodfellow M."/>
        </authorList>
    </citation>
    <scope>NUCLEOTIDE SEQUENCE [LARGE SCALE GENOMIC DNA]</scope>
    <source>
        <strain evidence="2 3">LB19</strain>
    </source>
</reference>
<dbReference type="Proteomes" id="UP000278981">
    <property type="component" value="Unassembled WGS sequence"/>
</dbReference>
<feature type="transmembrane region" description="Helical" evidence="1">
    <location>
        <begin position="155"/>
        <end position="182"/>
    </location>
</feature>
<keyword evidence="1" id="KW-0472">Membrane</keyword>
<feature type="transmembrane region" description="Helical" evidence="1">
    <location>
        <begin position="188"/>
        <end position="211"/>
    </location>
</feature>
<comment type="caution">
    <text evidence="2">The sequence shown here is derived from an EMBL/GenBank/DDBJ whole genome shotgun (WGS) entry which is preliminary data.</text>
</comment>
<keyword evidence="1" id="KW-1133">Transmembrane helix</keyword>
<evidence type="ECO:0000313" key="2">
    <source>
        <dbReference type="EMBL" id="RQX17507.1"/>
    </source>
</evidence>
<evidence type="ECO:0000256" key="1">
    <source>
        <dbReference type="SAM" id="Phobius"/>
    </source>
</evidence>
<protein>
    <submittedName>
        <fullName evidence="2">Uncharacterized protein</fullName>
    </submittedName>
</protein>
<gene>
    <name evidence="2" type="ORF">DDE19_11095</name>
</gene>
<sequence>MSAERNQSAAEKACETKTVATRVDGAEAMTDVAAALKSRVVTPRVAQSALKISEAKVYAIPSEQGTYTAAIVPIGAGYSLTSNFTVLFDEKSSIVQYTETYVSENAAGNFNITSYSDGKLLSSQDTDMPYMSDAQLQENSSTDTLNGTQSTRSCLAAVLGISGIFAGIIAAACWGACAAAAAGVGVPFCIACIAAYATIGGASITAIASCFK</sequence>
<dbReference type="AlphaFoldDB" id="A0A3N9YDH0"/>
<evidence type="ECO:0000313" key="3">
    <source>
        <dbReference type="Proteomes" id="UP000278981"/>
    </source>
</evidence>